<evidence type="ECO:0000313" key="1">
    <source>
        <dbReference type="EMBL" id="QIW53467.1"/>
    </source>
</evidence>
<evidence type="ECO:0008006" key="3">
    <source>
        <dbReference type="Google" id="ProtNLM"/>
    </source>
</evidence>
<dbReference type="RefSeq" id="WP_167838568.1">
    <property type="nucleotide sequence ID" value="NZ_CP047616.1"/>
</dbReference>
<reference evidence="1 2" key="1">
    <citation type="submission" date="2019-12" db="EMBL/GenBank/DDBJ databases">
        <title>Whole genome sequences of Lactococcus raffinolactis strains isolated from sewage.</title>
        <authorList>
            <person name="Ybazeta G."/>
            <person name="Ross M."/>
            <person name="Brabant-Kirwan D."/>
            <person name="Saleh M."/>
            <person name="Dillon J.A."/>
            <person name="Splinter K."/>
            <person name="Nokhbeh R."/>
        </authorList>
    </citation>
    <scope>NUCLEOTIDE SEQUENCE [LARGE SCALE GENOMIC DNA]</scope>
    <source>
        <strain evidence="1 2">Lr_19_5</strain>
    </source>
</reference>
<accession>A0A6H0UF38</accession>
<protein>
    <recommendedName>
        <fullName evidence="3">SuB0782 undefined product 764400:764714 forward MW:11955</fullName>
    </recommendedName>
</protein>
<proteinExistence type="predicted"/>
<sequence>MKKSFNQSNQYSEQTARKFVPTNIPVKCVTAHIETQFEYVDKQRTENIKGYKLWFVQEGNNPFTVKFEQKPELPPFFAIVEFEKLEGIEIRSNVYFKADSLKVVK</sequence>
<dbReference type="Proteomes" id="UP000501945">
    <property type="component" value="Chromosome"/>
</dbReference>
<evidence type="ECO:0000313" key="2">
    <source>
        <dbReference type="Proteomes" id="UP000501945"/>
    </source>
</evidence>
<organism evidence="1 2">
    <name type="scientific">Pseudolactococcus raffinolactis</name>
    <dbReference type="NCBI Taxonomy" id="1366"/>
    <lineage>
        <taxon>Bacteria</taxon>
        <taxon>Bacillati</taxon>
        <taxon>Bacillota</taxon>
        <taxon>Bacilli</taxon>
        <taxon>Lactobacillales</taxon>
        <taxon>Streptococcaceae</taxon>
        <taxon>Pseudolactococcus</taxon>
    </lineage>
</organism>
<name>A0A6H0UF38_9LACT</name>
<dbReference type="AlphaFoldDB" id="A0A6H0UF38"/>
<gene>
    <name evidence="1" type="ORF">GU336_04540</name>
</gene>
<dbReference type="EMBL" id="CP047616">
    <property type="protein sequence ID" value="QIW53467.1"/>
    <property type="molecule type" value="Genomic_DNA"/>
</dbReference>